<reference evidence="3 4" key="1">
    <citation type="journal article" date="2005" name="Int. J. Syst. Evol. Microbiol.">
        <title>Nitrincola lacisaponensis gen. nov., sp. nov., a novel alkaliphilic bacterium isolated from an alkaline, saline lake.</title>
        <authorList>
            <person name="Dimitriu P.A."/>
            <person name="Shukla S.K."/>
            <person name="Conradt J."/>
            <person name="Marquez M.C."/>
            <person name="Ventosa A."/>
            <person name="Maglia A."/>
            <person name="Peyton B.M."/>
            <person name="Pinkart H.C."/>
            <person name="Mormile M.R."/>
        </authorList>
    </citation>
    <scope>NUCLEOTIDE SEQUENCE [LARGE SCALE GENOMIC DNA]</scope>
    <source>
        <strain evidence="3 4">4CA</strain>
    </source>
</reference>
<dbReference type="Proteomes" id="UP000027318">
    <property type="component" value="Unassembled WGS sequence"/>
</dbReference>
<evidence type="ECO:0000313" key="4">
    <source>
        <dbReference type="Proteomes" id="UP000027318"/>
    </source>
</evidence>
<dbReference type="AlphaFoldDB" id="A0A063Y642"/>
<evidence type="ECO:0000313" key="3">
    <source>
        <dbReference type="EMBL" id="KDE39947.1"/>
    </source>
</evidence>
<keyword evidence="1" id="KW-0812">Transmembrane</keyword>
<feature type="transmembrane region" description="Helical" evidence="1">
    <location>
        <begin position="150"/>
        <end position="167"/>
    </location>
</feature>
<keyword evidence="1" id="KW-0472">Membrane</keyword>
<dbReference type="InterPro" id="IPR009936">
    <property type="entry name" value="DUF1468"/>
</dbReference>
<name>A0A063Y642_9GAMM</name>
<comment type="caution">
    <text evidence="3">The sequence shown here is derived from an EMBL/GenBank/DDBJ whole genome shotgun (WGS) entry which is preliminary data.</text>
</comment>
<organism evidence="3 4">
    <name type="scientific">Nitrincola lacisaponensis</name>
    <dbReference type="NCBI Taxonomy" id="267850"/>
    <lineage>
        <taxon>Bacteria</taxon>
        <taxon>Pseudomonadati</taxon>
        <taxon>Pseudomonadota</taxon>
        <taxon>Gammaproteobacteria</taxon>
        <taxon>Oceanospirillales</taxon>
        <taxon>Oceanospirillaceae</taxon>
        <taxon>Nitrincola</taxon>
    </lineage>
</organism>
<feature type="transmembrane region" description="Helical" evidence="1">
    <location>
        <begin position="31"/>
        <end position="51"/>
    </location>
</feature>
<dbReference type="EMBL" id="JMSZ01000021">
    <property type="protein sequence ID" value="KDE39947.1"/>
    <property type="molecule type" value="Genomic_DNA"/>
</dbReference>
<gene>
    <name evidence="3" type="ORF">ADINL_1584</name>
</gene>
<dbReference type="Pfam" id="PF07331">
    <property type="entry name" value="TctB"/>
    <property type="match status" value="1"/>
</dbReference>
<accession>A0A063Y642</accession>
<protein>
    <submittedName>
        <fullName evidence="3">Tricarboxylate transport protein TctB</fullName>
    </submittedName>
</protein>
<feature type="domain" description="DUF1468" evidence="2">
    <location>
        <begin position="32"/>
        <end position="176"/>
    </location>
</feature>
<proteinExistence type="predicted"/>
<evidence type="ECO:0000256" key="1">
    <source>
        <dbReference type="SAM" id="Phobius"/>
    </source>
</evidence>
<keyword evidence="4" id="KW-1185">Reference proteome</keyword>
<sequence>MIPERWQCNAVSVLSIHVLGEHMARLNINQLLALILLAFSLGYLWMAYQIPVFPIPRPVDSDAFPKLLGFSLLLLSVFLFFEKTAPAASAEKTEDELQPSGWHRQPKVQVFGTAVGVLAYAFLIEPLGFLLASILLGVGLAYWFGYRQHWINLATVGGIVLALYLLMNKVMGIYLPQGLLPL</sequence>
<keyword evidence="1" id="KW-1133">Transmembrane helix</keyword>
<dbReference type="STRING" id="267850.ADINL_1584"/>
<evidence type="ECO:0000259" key="2">
    <source>
        <dbReference type="Pfam" id="PF07331"/>
    </source>
</evidence>
<feature type="transmembrane region" description="Helical" evidence="1">
    <location>
        <begin position="117"/>
        <end position="144"/>
    </location>
</feature>